<keyword evidence="2" id="KW-1185">Reference proteome</keyword>
<dbReference type="Proteomes" id="UP000682782">
    <property type="component" value="Chromosome"/>
</dbReference>
<organism evidence="1 2">
    <name type="scientific">Aristaeella hokkaidonensis</name>
    <dbReference type="NCBI Taxonomy" id="3046382"/>
    <lineage>
        <taxon>Bacteria</taxon>
        <taxon>Bacillati</taxon>
        <taxon>Bacillota</taxon>
        <taxon>Clostridia</taxon>
        <taxon>Eubacteriales</taxon>
        <taxon>Aristaeellaceae</taxon>
        <taxon>Aristaeella</taxon>
    </lineage>
</organism>
<evidence type="ECO:0000313" key="2">
    <source>
        <dbReference type="Proteomes" id="UP000682782"/>
    </source>
</evidence>
<evidence type="ECO:0000313" key="1">
    <source>
        <dbReference type="EMBL" id="QUC66302.1"/>
    </source>
</evidence>
<proteinExistence type="predicted"/>
<name>A0AC61MVK6_9FIRM</name>
<sequence>MDLQKIGTFMKDLRKEKGFTQEQLAESLNVSRRTVSRWETGMNMPDLDLLMELSDLYAVDLREMLNGERKSENKMNTEMQETVLQVAEYSNTQKQRTTKVVRWFFILGIIALAVNIGMEFVEVPETFWMGFLKGGTIGIAVGAMIFGLLYTTGALMKLQAFKMRMIGKEKAE</sequence>
<protein>
    <submittedName>
        <fullName evidence="1">Helix-turn-helix transcriptional regulator</fullName>
    </submittedName>
</protein>
<reference evidence="1" key="1">
    <citation type="submission" date="2021-01" db="EMBL/GenBank/DDBJ databases">
        <title>Complete genome sequence of Clostridiales bacterium R-7.</title>
        <authorList>
            <person name="Mahoney-Kurpe S.C."/>
            <person name="Palevich N."/>
            <person name="Koike S."/>
            <person name="Moon C.D."/>
            <person name="Attwood G.T."/>
        </authorList>
    </citation>
    <scope>NUCLEOTIDE SEQUENCE</scope>
    <source>
        <strain evidence="1">R-7</strain>
    </source>
</reference>
<dbReference type="EMBL" id="CP068393">
    <property type="protein sequence ID" value="QUC66302.1"/>
    <property type="molecule type" value="Genomic_DNA"/>
</dbReference>
<accession>A0AC61MVK6</accession>
<gene>
    <name evidence="1" type="ORF">JYE49_10565</name>
</gene>